<dbReference type="AlphaFoldDB" id="A0A2L0FA38"/>
<evidence type="ECO:0000313" key="3">
    <source>
        <dbReference type="Proteomes" id="UP000238348"/>
    </source>
</evidence>
<evidence type="ECO:0008006" key="4">
    <source>
        <dbReference type="Google" id="ProtNLM"/>
    </source>
</evidence>
<reference evidence="2 3" key="1">
    <citation type="submission" date="2015-09" db="EMBL/GenBank/DDBJ databases">
        <title>Sorangium comparison.</title>
        <authorList>
            <person name="Zaburannyi N."/>
            <person name="Bunk B."/>
            <person name="Overmann J."/>
            <person name="Mueller R."/>
        </authorList>
    </citation>
    <scope>NUCLEOTIDE SEQUENCE [LARGE SCALE GENOMIC DNA]</scope>
    <source>
        <strain evidence="2 3">So ce26</strain>
    </source>
</reference>
<dbReference type="Proteomes" id="UP000238348">
    <property type="component" value="Chromosome"/>
</dbReference>
<dbReference type="RefSeq" id="WP_104986248.1">
    <property type="nucleotide sequence ID" value="NZ_CP012673.1"/>
</dbReference>
<sequence length="307" mass="33875">MDPKPTGATLLLAPAARGGASARLPPADSQRARFPPVDEHLVKPEVTRDEMIRGRKVVAAPSLEPHAEQQVRLDFLIAPHLQPGYIGAADLITRVTEGSDFATDLSIRRAGTDPATGRRYLEEISFEIVNEQSMRDVREKAEDLISRGVRRVFALFVKRDEVAEWSAAEARFIPLAPDATIEDPCLVRPVPVRALLDGATAEREVVRALERKGNPELEAIKARERQAALDEGRRSGLDEGRRSGLDEGRRSGLDEGQRAVLLRQLRVRFGEVPEAARAQILAAPGERLAVWAERILVARTLDELFEG</sequence>
<proteinExistence type="predicted"/>
<organism evidence="2 3">
    <name type="scientific">Sorangium cellulosum</name>
    <name type="common">Polyangium cellulosum</name>
    <dbReference type="NCBI Taxonomy" id="56"/>
    <lineage>
        <taxon>Bacteria</taxon>
        <taxon>Pseudomonadati</taxon>
        <taxon>Myxococcota</taxon>
        <taxon>Polyangia</taxon>
        <taxon>Polyangiales</taxon>
        <taxon>Polyangiaceae</taxon>
        <taxon>Sorangium</taxon>
    </lineage>
</organism>
<feature type="region of interest" description="Disordered" evidence="1">
    <location>
        <begin position="1"/>
        <end position="32"/>
    </location>
</feature>
<gene>
    <name evidence="2" type="ORF">SOCE26_099150</name>
</gene>
<protein>
    <recommendedName>
        <fullName evidence="4">DUF4351 domain-containing protein</fullName>
    </recommendedName>
</protein>
<dbReference type="OrthoDB" id="5502446at2"/>
<dbReference type="EMBL" id="CP012673">
    <property type="protein sequence ID" value="AUX48381.1"/>
    <property type="molecule type" value="Genomic_DNA"/>
</dbReference>
<feature type="region of interest" description="Disordered" evidence="1">
    <location>
        <begin position="230"/>
        <end position="251"/>
    </location>
</feature>
<evidence type="ECO:0000313" key="2">
    <source>
        <dbReference type="EMBL" id="AUX48381.1"/>
    </source>
</evidence>
<evidence type="ECO:0000256" key="1">
    <source>
        <dbReference type="SAM" id="MobiDB-lite"/>
    </source>
</evidence>
<name>A0A2L0FA38_SORCE</name>
<accession>A0A2L0FA38</accession>
<feature type="compositionally biased region" description="Low complexity" evidence="1">
    <location>
        <begin position="1"/>
        <end position="27"/>
    </location>
</feature>